<name>A0A1G9EHL0_9BACT</name>
<dbReference type="GO" id="GO:0004553">
    <property type="term" value="F:hydrolase activity, hydrolyzing O-glycosyl compounds"/>
    <property type="evidence" value="ECO:0007669"/>
    <property type="project" value="UniProtKB-ARBA"/>
</dbReference>
<gene>
    <name evidence="3" type="ORF">SAMN05421823_103476</name>
</gene>
<dbReference type="STRING" id="1075417.SAMN05421823_103476"/>
<dbReference type="Gene3D" id="1.50.10.10">
    <property type="match status" value="1"/>
</dbReference>
<dbReference type="InterPro" id="IPR012341">
    <property type="entry name" value="6hp_glycosidase-like_sf"/>
</dbReference>
<feature type="domain" description="Trehalase-like N-terminal" evidence="2">
    <location>
        <begin position="10"/>
        <end position="167"/>
    </location>
</feature>
<dbReference type="OrthoDB" id="3902805at2"/>
<dbReference type="PANTHER" id="PTHR31616">
    <property type="entry name" value="TREHALASE"/>
    <property type="match status" value="1"/>
</dbReference>
<dbReference type="Proteomes" id="UP000198510">
    <property type="component" value="Unassembled WGS sequence"/>
</dbReference>
<protein>
    <submittedName>
        <fullName evidence="3">Glucoamylase (Glucan-1,4-alpha-glucosidase), GH15 family</fullName>
    </submittedName>
</protein>
<proteinExistence type="predicted"/>
<sequence>MQHSERTYLPIGDYGVIGNLHTVALVGLNGSVDFMCFPRFDSPSVFGALLDRKKGGFFEIAPVERDVDVKQMYLPDTAILMTRFMADAGVVEVLDFMPVKEQESRCVLIRRVTSVRGKLKLRMRCCPRFNYARSSHKAECDGRVLVLKSEGDDGIMVRLTSSVPIKIDEGDGYAEFTLHEMEKADFVMEAISKADVPKLELDHFVDKAFVATNEYWKNWISGSRYKGRWQEMVNRSAMTLKLLTSFQHGSMVAAATFALPETLGGERNWDYRYTWIRDSAFTMYIFIQLGFMDEAHRFIDWIKERFNDITEGGELQLMYGVDGHTNLKEEELNHLEGYRQSAPVRIGNAAYKQLQLDIYGELMDCLYLYNKYGGPITYDFWKKMEKQIDFVCEHWQEPDHGIWEVRHKKKKFLYSRLMAWVALDRAIKLVEDRSFPAPLDKWRTTRDAIYLEIFEDFYDPEQEAYVQSKNSDVLDASVLLMPIVRFVTPAEPRWHTTLKAVEQRLSSESLVYRYRLDDGATDGLDGEEGTFSMCSFWLVECLSKTGEFEKARLYFEKMLGYANHLGLYAEQLDTRGRQLGNYPQAFTHLGLISAALELNRQVENRPGATPA</sequence>
<keyword evidence="4" id="KW-1185">Reference proteome</keyword>
<dbReference type="InterPro" id="IPR045582">
    <property type="entry name" value="Trehalase-like_N"/>
</dbReference>
<organism evidence="3 4">
    <name type="scientific">Catalinimonas alkaloidigena</name>
    <dbReference type="NCBI Taxonomy" id="1075417"/>
    <lineage>
        <taxon>Bacteria</taxon>
        <taxon>Pseudomonadati</taxon>
        <taxon>Bacteroidota</taxon>
        <taxon>Cytophagia</taxon>
        <taxon>Cytophagales</taxon>
        <taxon>Catalimonadaceae</taxon>
        <taxon>Catalinimonas</taxon>
    </lineage>
</organism>
<evidence type="ECO:0000313" key="4">
    <source>
        <dbReference type="Proteomes" id="UP000198510"/>
    </source>
</evidence>
<dbReference type="GO" id="GO:0005975">
    <property type="term" value="P:carbohydrate metabolic process"/>
    <property type="evidence" value="ECO:0007669"/>
    <property type="project" value="InterPro"/>
</dbReference>
<dbReference type="InterPro" id="IPR008928">
    <property type="entry name" value="6-hairpin_glycosidase_sf"/>
</dbReference>
<evidence type="ECO:0000259" key="2">
    <source>
        <dbReference type="Pfam" id="PF19291"/>
    </source>
</evidence>
<dbReference type="SUPFAM" id="SSF48208">
    <property type="entry name" value="Six-hairpin glycosidases"/>
    <property type="match status" value="1"/>
</dbReference>
<accession>A0A1G9EHL0</accession>
<feature type="domain" description="GH15-like" evidence="1">
    <location>
        <begin position="230"/>
        <end position="595"/>
    </location>
</feature>
<reference evidence="3 4" key="1">
    <citation type="submission" date="2016-10" db="EMBL/GenBank/DDBJ databases">
        <authorList>
            <person name="de Groot N.N."/>
        </authorList>
    </citation>
    <scope>NUCLEOTIDE SEQUENCE [LARGE SCALE GENOMIC DNA]</scope>
    <source>
        <strain evidence="3 4">DSM 25186</strain>
    </source>
</reference>
<dbReference type="EMBL" id="FNFO01000003">
    <property type="protein sequence ID" value="SDK75616.1"/>
    <property type="molecule type" value="Genomic_DNA"/>
</dbReference>
<dbReference type="PANTHER" id="PTHR31616:SF0">
    <property type="entry name" value="GLUCAN 1,4-ALPHA-GLUCOSIDASE"/>
    <property type="match status" value="1"/>
</dbReference>
<dbReference type="RefSeq" id="WP_089681472.1">
    <property type="nucleotide sequence ID" value="NZ_FNFO01000003.1"/>
</dbReference>
<dbReference type="InterPro" id="IPR011613">
    <property type="entry name" value="GH15-like"/>
</dbReference>
<dbReference type="Pfam" id="PF19291">
    <property type="entry name" value="TREH_N"/>
    <property type="match status" value="1"/>
</dbReference>
<dbReference type="AlphaFoldDB" id="A0A1G9EHL0"/>
<evidence type="ECO:0000259" key="1">
    <source>
        <dbReference type="Pfam" id="PF00723"/>
    </source>
</evidence>
<dbReference type="Pfam" id="PF00723">
    <property type="entry name" value="Glyco_hydro_15"/>
    <property type="match status" value="1"/>
</dbReference>
<evidence type="ECO:0000313" key="3">
    <source>
        <dbReference type="EMBL" id="SDK75616.1"/>
    </source>
</evidence>